<proteinExistence type="predicted"/>
<dbReference type="Proteomes" id="UP000587524">
    <property type="component" value="Unassembled WGS sequence"/>
</dbReference>
<evidence type="ECO:0000313" key="3">
    <source>
        <dbReference type="Proteomes" id="UP000587524"/>
    </source>
</evidence>
<gene>
    <name evidence="2" type="ORF">HNQ97_003652</name>
</gene>
<protein>
    <submittedName>
        <fullName evidence="2">Uncharacterized protein</fullName>
    </submittedName>
</protein>
<comment type="caution">
    <text evidence="2">The sequence shown here is derived from an EMBL/GenBank/DDBJ whole genome shotgun (WGS) entry which is preliminary data.</text>
</comment>
<keyword evidence="3" id="KW-1185">Reference proteome</keyword>
<evidence type="ECO:0000256" key="1">
    <source>
        <dbReference type="SAM" id="Phobius"/>
    </source>
</evidence>
<keyword evidence="1" id="KW-0472">Membrane</keyword>
<feature type="transmembrane region" description="Helical" evidence="1">
    <location>
        <begin position="43"/>
        <end position="62"/>
    </location>
</feature>
<evidence type="ECO:0000313" key="2">
    <source>
        <dbReference type="EMBL" id="MBA9021646.1"/>
    </source>
</evidence>
<reference evidence="2 3" key="1">
    <citation type="submission" date="2020-08" db="EMBL/GenBank/DDBJ databases">
        <title>Genomic Encyclopedia of Type Strains, Phase IV (KMG-IV): sequencing the most valuable type-strain genomes for metagenomic binning, comparative biology and taxonomic classification.</title>
        <authorList>
            <person name="Goeker M."/>
        </authorList>
    </citation>
    <scope>NUCLEOTIDE SEQUENCE [LARGE SCALE GENOMIC DNA]</scope>
    <source>
        <strain evidence="2 3">DSM 17455</strain>
    </source>
</reference>
<name>A0ABR6C9E6_9HYPH</name>
<feature type="transmembrane region" description="Helical" evidence="1">
    <location>
        <begin position="125"/>
        <end position="142"/>
    </location>
</feature>
<keyword evidence="1" id="KW-0812">Transmembrane</keyword>
<accession>A0ABR6C9E6</accession>
<organism evidence="2 3">
    <name type="scientific">Aminobacter ciceronei</name>
    <dbReference type="NCBI Taxonomy" id="150723"/>
    <lineage>
        <taxon>Bacteria</taxon>
        <taxon>Pseudomonadati</taxon>
        <taxon>Pseudomonadota</taxon>
        <taxon>Alphaproteobacteria</taxon>
        <taxon>Hyphomicrobiales</taxon>
        <taxon>Phyllobacteriaceae</taxon>
        <taxon>Aminobacter</taxon>
    </lineage>
</organism>
<dbReference type="RefSeq" id="WP_182574815.1">
    <property type="nucleotide sequence ID" value="NZ_JACJHY010000017.1"/>
</dbReference>
<sequence>MTYTLYSVLNHDPTSALPDVRGDKIAESDLQVRIASAEVTRETVSYLVSLTFALSAVITFLIKDGLGSKPLRKATNLVLSSIAVFFIVRSLQYAYDAYGMIAIQLSDGYFLISRVHDVIASQARNLLGTLVVAILLIVSVKFS</sequence>
<keyword evidence="1" id="KW-1133">Transmembrane helix</keyword>
<dbReference type="EMBL" id="JACJHZ010000017">
    <property type="protein sequence ID" value="MBA9021646.1"/>
    <property type="molecule type" value="Genomic_DNA"/>
</dbReference>